<reference evidence="1" key="1">
    <citation type="submission" date="2021-06" db="EMBL/GenBank/DDBJ databases">
        <title>Parelaphostrongylus tenuis whole genome reference sequence.</title>
        <authorList>
            <person name="Garwood T.J."/>
            <person name="Larsen P.A."/>
            <person name="Fountain-Jones N.M."/>
            <person name="Garbe J.R."/>
            <person name="Macchietto M.G."/>
            <person name="Kania S.A."/>
            <person name="Gerhold R.W."/>
            <person name="Richards J.E."/>
            <person name="Wolf T.M."/>
        </authorList>
    </citation>
    <scope>NUCLEOTIDE SEQUENCE</scope>
    <source>
        <strain evidence="1">MNPRO001-30</strain>
        <tissue evidence="1">Meninges</tissue>
    </source>
</reference>
<evidence type="ECO:0000313" key="2">
    <source>
        <dbReference type="Proteomes" id="UP001196413"/>
    </source>
</evidence>
<name>A0AAD5N5B3_PARTN</name>
<evidence type="ECO:0000313" key="1">
    <source>
        <dbReference type="EMBL" id="KAJ1360319.1"/>
    </source>
</evidence>
<organism evidence="1 2">
    <name type="scientific">Parelaphostrongylus tenuis</name>
    <name type="common">Meningeal worm</name>
    <dbReference type="NCBI Taxonomy" id="148309"/>
    <lineage>
        <taxon>Eukaryota</taxon>
        <taxon>Metazoa</taxon>
        <taxon>Ecdysozoa</taxon>
        <taxon>Nematoda</taxon>
        <taxon>Chromadorea</taxon>
        <taxon>Rhabditida</taxon>
        <taxon>Rhabditina</taxon>
        <taxon>Rhabditomorpha</taxon>
        <taxon>Strongyloidea</taxon>
        <taxon>Metastrongylidae</taxon>
        <taxon>Parelaphostrongylus</taxon>
    </lineage>
</organism>
<accession>A0AAD5N5B3</accession>
<dbReference type="EMBL" id="JAHQIW010003839">
    <property type="protein sequence ID" value="KAJ1360319.1"/>
    <property type="molecule type" value="Genomic_DNA"/>
</dbReference>
<gene>
    <name evidence="1" type="ORF">KIN20_019254</name>
</gene>
<proteinExistence type="predicted"/>
<comment type="caution">
    <text evidence="1">The sequence shown here is derived from an EMBL/GenBank/DDBJ whole genome shotgun (WGS) entry which is preliminary data.</text>
</comment>
<sequence>MANWSRTMWQSVVNRAIRMLALGPFRSNFFSASATTMEEMSDKMQFRGILLLEFKIRCSTLQ</sequence>
<dbReference type="AlphaFoldDB" id="A0AAD5N5B3"/>
<keyword evidence="2" id="KW-1185">Reference proteome</keyword>
<dbReference type="Proteomes" id="UP001196413">
    <property type="component" value="Unassembled WGS sequence"/>
</dbReference>
<protein>
    <submittedName>
        <fullName evidence="1">Uncharacterized protein</fullName>
    </submittedName>
</protein>